<comment type="caution">
    <text evidence="2">The sequence shown here is derived from an EMBL/GenBank/DDBJ whole genome shotgun (WGS) entry which is preliminary data.</text>
</comment>
<evidence type="ECO:0000256" key="1">
    <source>
        <dbReference type="SAM" id="SignalP"/>
    </source>
</evidence>
<dbReference type="OMA" id="EYNIACA"/>
<proteinExistence type="predicted"/>
<reference evidence="2" key="1">
    <citation type="submission" date="2021-05" db="EMBL/GenBank/DDBJ databases">
        <title>The genome of the haptophyte Pavlova lutheri (Diacronema luteri, Pavlovales) - a model for lipid biosynthesis in eukaryotic algae.</title>
        <authorList>
            <person name="Hulatt C.J."/>
            <person name="Posewitz M.C."/>
        </authorList>
    </citation>
    <scope>NUCLEOTIDE SEQUENCE</scope>
    <source>
        <strain evidence="2">NIVA-4/92</strain>
    </source>
</reference>
<dbReference type="SUPFAM" id="SSF48452">
    <property type="entry name" value="TPR-like"/>
    <property type="match status" value="1"/>
</dbReference>
<sequence>MRFAALIALVCAALARSHVPRSRPARAVARLGACARIVALSDVPAAADAPLPSEGAPRSAPSAEPGSYEEAERLGLALFAAGDYTGALKRFEQSKKLPGAGYDVVRISPGSQTFAPNPRGLEEKRFATPAQLAIAEYNIACAKLKLGARDEAIERLRAFVTAVDNPERQFERILSDPDLAELGAEMRTLQAELTAARRFNPLGGLKRLLDVSFVEWK</sequence>
<dbReference type="AlphaFoldDB" id="A0A8J6C5A7"/>
<gene>
    <name evidence="2" type="ORF">KFE25_010282</name>
</gene>
<dbReference type="EMBL" id="JAGTXO010000020">
    <property type="protein sequence ID" value="KAG8462457.1"/>
    <property type="molecule type" value="Genomic_DNA"/>
</dbReference>
<evidence type="ECO:0000313" key="2">
    <source>
        <dbReference type="EMBL" id="KAG8462457.1"/>
    </source>
</evidence>
<dbReference type="InterPro" id="IPR011990">
    <property type="entry name" value="TPR-like_helical_dom_sf"/>
</dbReference>
<dbReference type="Proteomes" id="UP000751190">
    <property type="component" value="Unassembled WGS sequence"/>
</dbReference>
<keyword evidence="1" id="KW-0732">Signal</keyword>
<evidence type="ECO:0000313" key="3">
    <source>
        <dbReference type="Proteomes" id="UP000751190"/>
    </source>
</evidence>
<feature type="chain" id="PRO_5035229609" evidence="1">
    <location>
        <begin position="18"/>
        <end position="217"/>
    </location>
</feature>
<name>A0A8J6C5A7_DIALT</name>
<organism evidence="2 3">
    <name type="scientific">Diacronema lutheri</name>
    <name type="common">Unicellular marine alga</name>
    <name type="synonym">Monochrysis lutheri</name>
    <dbReference type="NCBI Taxonomy" id="2081491"/>
    <lineage>
        <taxon>Eukaryota</taxon>
        <taxon>Haptista</taxon>
        <taxon>Haptophyta</taxon>
        <taxon>Pavlovophyceae</taxon>
        <taxon>Pavlovales</taxon>
        <taxon>Pavlovaceae</taxon>
        <taxon>Diacronema</taxon>
    </lineage>
</organism>
<accession>A0A8J6C5A7</accession>
<feature type="signal peptide" evidence="1">
    <location>
        <begin position="1"/>
        <end position="17"/>
    </location>
</feature>
<dbReference type="Gene3D" id="1.25.40.10">
    <property type="entry name" value="Tetratricopeptide repeat domain"/>
    <property type="match status" value="1"/>
</dbReference>
<keyword evidence="3" id="KW-1185">Reference proteome</keyword>
<protein>
    <submittedName>
        <fullName evidence="2">Uncharacterized protein</fullName>
    </submittedName>
</protein>